<dbReference type="InterPro" id="IPR056091">
    <property type="entry name" value="DUF7674"/>
</dbReference>
<name>A0A1S1LQ22_MYCCH</name>
<evidence type="ECO:0000313" key="3">
    <source>
        <dbReference type="Proteomes" id="UP000180043"/>
    </source>
</evidence>
<dbReference type="RefSeq" id="WP_057969630.1">
    <property type="nucleotide sequence ID" value="NZ_MLII01000028.1"/>
</dbReference>
<dbReference type="EMBL" id="MLIQ01000011">
    <property type="protein sequence ID" value="OHU59886.1"/>
    <property type="molecule type" value="Genomic_DNA"/>
</dbReference>
<dbReference type="AlphaFoldDB" id="A0A1S1LQ22"/>
<protein>
    <recommendedName>
        <fullName evidence="1">DUF7674 domain-containing protein</fullName>
    </recommendedName>
</protein>
<feature type="domain" description="DUF7674" evidence="1">
    <location>
        <begin position="25"/>
        <end position="120"/>
    </location>
</feature>
<dbReference type="Pfam" id="PF24722">
    <property type="entry name" value="DUF7674"/>
    <property type="match status" value="1"/>
</dbReference>
<organism evidence="2 3">
    <name type="scientific">Mycobacteroides chelonae</name>
    <name type="common">Mycobacterium chelonae</name>
    <dbReference type="NCBI Taxonomy" id="1774"/>
    <lineage>
        <taxon>Bacteria</taxon>
        <taxon>Bacillati</taxon>
        <taxon>Actinomycetota</taxon>
        <taxon>Actinomycetes</taxon>
        <taxon>Mycobacteriales</taxon>
        <taxon>Mycobacteriaceae</taxon>
        <taxon>Mycobacteroides</taxon>
    </lineage>
</organism>
<sequence length="141" mass="15700">MGEEAVSQEQQEREAFLSELAAIDSNIDEIIDEYRDDDSGDDLPAYLIAADIDRWAVSNVESDSVRDVFSKLEEGFRLGTPAVQNLIAVGFVEGLPFPSEEAAQNIERMLGPCLRELWILNHNHGGLFSEQISLVAEKYAK</sequence>
<proteinExistence type="predicted"/>
<accession>A0A1S1LQ22</accession>
<reference evidence="2 3" key="1">
    <citation type="submission" date="2016-10" db="EMBL/GenBank/DDBJ databases">
        <title>Evaluation of Human, Veterinary and Environmental Mycobacterium chelonae Isolates by Core Genome Phylogenomic Analysis, Targeted Gene Comparison, and Anti-microbial Susceptibility Patterns: A Tale of Mistaken Identities.</title>
        <authorList>
            <person name="Fogelson S.B."/>
            <person name="Camus A.C."/>
            <person name="Lorenz W."/>
            <person name="Vasireddy R."/>
            <person name="Vasireddy S."/>
            <person name="Smith T."/>
            <person name="Brown-Elliott B.A."/>
            <person name="Wallace R.J.Jr."/>
            <person name="Hasan N.A."/>
            <person name="Reischl U."/>
            <person name="Sanchez S."/>
        </authorList>
    </citation>
    <scope>NUCLEOTIDE SEQUENCE [LARGE SCALE GENOMIC DNA]</scope>
    <source>
        <strain evidence="2 3">15515</strain>
    </source>
</reference>
<comment type="caution">
    <text evidence="2">The sequence shown here is derived from an EMBL/GenBank/DDBJ whole genome shotgun (WGS) entry which is preliminary data.</text>
</comment>
<gene>
    <name evidence="2" type="ORF">BKG82_04960</name>
</gene>
<evidence type="ECO:0000313" key="2">
    <source>
        <dbReference type="EMBL" id="OHU59886.1"/>
    </source>
</evidence>
<evidence type="ECO:0000259" key="1">
    <source>
        <dbReference type="Pfam" id="PF24722"/>
    </source>
</evidence>
<dbReference type="Proteomes" id="UP000180043">
    <property type="component" value="Unassembled WGS sequence"/>
</dbReference>